<dbReference type="AlphaFoldDB" id="A0A381NJN6"/>
<dbReference type="EMBL" id="UINC01000407">
    <property type="protein sequence ID" value="SUZ54775.1"/>
    <property type="molecule type" value="Genomic_DNA"/>
</dbReference>
<evidence type="ECO:0000259" key="2">
    <source>
        <dbReference type="PROSITE" id="PS50846"/>
    </source>
</evidence>
<proteinExistence type="predicted"/>
<evidence type="ECO:0000256" key="1">
    <source>
        <dbReference type="ARBA" id="ARBA00022723"/>
    </source>
</evidence>
<dbReference type="PROSITE" id="PS51257">
    <property type="entry name" value="PROKAR_LIPOPROTEIN"/>
    <property type="match status" value="1"/>
</dbReference>
<dbReference type="FunFam" id="3.30.70.100:FF:000001">
    <property type="entry name" value="ATPase copper transporting beta"/>
    <property type="match status" value="1"/>
</dbReference>
<dbReference type="PROSITE" id="PS50846">
    <property type="entry name" value="HMA_2"/>
    <property type="match status" value="1"/>
</dbReference>
<evidence type="ECO:0000313" key="3">
    <source>
        <dbReference type="EMBL" id="SUZ54775.1"/>
    </source>
</evidence>
<dbReference type="GO" id="GO:0046872">
    <property type="term" value="F:metal ion binding"/>
    <property type="evidence" value="ECO:0007669"/>
    <property type="project" value="UniProtKB-KW"/>
</dbReference>
<dbReference type="InterPro" id="IPR006121">
    <property type="entry name" value="HMA_dom"/>
</dbReference>
<feature type="domain" description="HMA" evidence="2">
    <location>
        <begin position="24"/>
        <end position="90"/>
    </location>
</feature>
<protein>
    <recommendedName>
        <fullName evidence="2">HMA domain-containing protein</fullName>
    </recommendedName>
</protein>
<accession>A0A381NJN6</accession>
<dbReference type="SUPFAM" id="SSF55008">
    <property type="entry name" value="HMA, heavy metal-associated domain"/>
    <property type="match status" value="1"/>
</dbReference>
<reference evidence="3" key="1">
    <citation type="submission" date="2018-05" db="EMBL/GenBank/DDBJ databases">
        <authorList>
            <person name="Lanie J.A."/>
            <person name="Ng W.-L."/>
            <person name="Kazmierczak K.M."/>
            <person name="Andrzejewski T.M."/>
            <person name="Davidsen T.M."/>
            <person name="Wayne K.J."/>
            <person name="Tettelin H."/>
            <person name="Glass J.I."/>
            <person name="Rusch D."/>
            <person name="Podicherti R."/>
            <person name="Tsui H.-C.T."/>
            <person name="Winkler M.E."/>
        </authorList>
    </citation>
    <scope>NUCLEOTIDE SEQUENCE</scope>
</reference>
<sequence length="112" mass="11749">MKITATILAAVTFAVFSGCGGAEAKTQVSVKTIQCGMCQKTIEQGLSKVRGVKNIRVSLDDKMTHVTHDPQVIDLAGIEEEISKLGYQANETPADPAAYEALPGCCKVGGGH</sequence>
<dbReference type="Gene3D" id="3.30.70.100">
    <property type="match status" value="1"/>
</dbReference>
<dbReference type="Pfam" id="PF00403">
    <property type="entry name" value="HMA"/>
    <property type="match status" value="1"/>
</dbReference>
<name>A0A381NJN6_9ZZZZ</name>
<keyword evidence="1" id="KW-0479">Metal-binding</keyword>
<dbReference type="CDD" id="cd00371">
    <property type="entry name" value="HMA"/>
    <property type="match status" value="1"/>
</dbReference>
<gene>
    <name evidence="3" type="ORF">METZ01_LOCUS7629</name>
</gene>
<organism evidence="3">
    <name type="scientific">marine metagenome</name>
    <dbReference type="NCBI Taxonomy" id="408172"/>
    <lineage>
        <taxon>unclassified sequences</taxon>
        <taxon>metagenomes</taxon>
        <taxon>ecological metagenomes</taxon>
    </lineage>
</organism>
<dbReference type="InterPro" id="IPR036163">
    <property type="entry name" value="HMA_dom_sf"/>
</dbReference>